<keyword evidence="4" id="KW-1185">Reference proteome</keyword>
<dbReference type="SUPFAM" id="SSF53597">
    <property type="entry name" value="Dihydrofolate reductase-like"/>
    <property type="match status" value="1"/>
</dbReference>
<comment type="caution">
    <text evidence="3">The sequence shown here is derived from an EMBL/GenBank/DDBJ whole genome shotgun (WGS) entry which is preliminary data.</text>
</comment>
<reference evidence="3 4" key="1">
    <citation type="submission" date="2021-05" db="EMBL/GenBank/DDBJ databases">
        <title>Kineosporia and Streptomyces sp. nov. two new marine actinobacteria isolated from Coral.</title>
        <authorList>
            <person name="Buangrab K."/>
            <person name="Sutthacheep M."/>
            <person name="Yeemin T."/>
            <person name="Harunari E."/>
            <person name="Igarashi Y."/>
            <person name="Kanchanasin P."/>
            <person name="Tanasupawat S."/>
            <person name="Phongsopitanun W."/>
        </authorList>
    </citation>
    <scope>NUCLEOTIDE SEQUENCE [LARGE SCALE GENOMIC DNA]</scope>
    <source>
        <strain evidence="3 4">J2-2</strain>
    </source>
</reference>
<gene>
    <name evidence="3" type="ORF">KIH74_30005</name>
</gene>
<dbReference type="InterPro" id="IPR002734">
    <property type="entry name" value="RibDG_C"/>
</dbReference>
<dbReference type="InterPro" id="IPR024072">
    <property type="entry name" value="DHFR-like_dom_sf"/>
</dbReference>
<feature type="region of interest" description="Disordered" evidence="1">
    <location>
        <begin position="15"/>
        <end position="34"/>
    </location>
</feature>
<proteinExistence type="predicted"/>
<sequence>MGRLVVTEFITLDGVAQAPGGPQEDPEGGFTHGGWQAPLLEEDRADAVFEQAKTLDVLLLGRRTYDIFAAYWPQAPAGIPWTSLLNAVPKRVASRTLSGDLGWQNSSLIPGDLATAVGELRQRHEHVHVIGSLGLVQSLLRLDLVDRLHLWQYPVLLGSGKRVFGEGTIPAALHLAEGIVHPGGTVQLTYDRIGVPTYGDMTQE</sequence>
<dbReference type="RefSeq" id="WP_214159757.1">
    <property type="nucleotide sequence ID" value="NZ_JAHBAY010000016.1"/>
</dbReference>
<accession>A0ABS5TR45</accession>
<dbReference type="EMBL" id="JAHBAY010000016">
    <property type="protein sequence ID" value="MBT0773216.1"/>
    <property type="molecule type" value="Genomic_DNA"/>
</dbReference>
<evidence type="ECO:0000313" key="3">
    <source>
        <dbReference type="EMBL" id="MBT0773216.1"/>
    </source>
</evidence>
<dbReference type="Proteomes" id="UP001197247">
    <property type="component" value="Unassembled WGS sequence"/>
</dbReference>
<name>A0ABS5TR45_9ACTN</name>
<dbReference type="Gene3D" id="3.40.430.10">
    <property type="entry name" value="Dihydrofolate Reductase, subunit A"/>
    <property type="match status" value="1"/>
</dbReference>
<feature type="domain" description="Bacterial bifunctional deaminase-reductase C-terminal" evidence="2">
    <location>
        <begin position="4"/>
        <end position="175"/>
    </location>
</feature>
<evidence type="ECO:0000256" key="1">
    <source>
        <dbReference type="SAM" id="MobiDB-lite"/>
    </source>
</evidence>
<evidence type="ECO:0000259" key="2">
    <source>
        <dbReference type="Pfam" id="PF01872"/>
    </source>
</evidence>
<evidence type="ECO:0000313" key="4">
    <source>
        <dbReference type="Proteomes" id="UP001197247"/>
    </source>
</evidence>
<protein>
    <submittedName>
        <fullName evidence="3">Dihydrofolate reductase family protein</fullName>
    </submittedName>
</protein>
<organism evidence="3 4">
    <name type="scientific">Kineosporia corallincola</name>
    <dbReference type="NCBI Taxonomy" id="2835133"/>
    <lineage>
        <taxon>Bacteria</taxon>
        <taxon>Bacillati</taxon>
        <taxon>Actinomycetota</taxon>
        <taxon>Actinomycetes</taxon>
        <taxon>Kineosporiales</taxon>
        <taxon>Kineosporiaceae</taxon>
        <taxon>Kineosporia</taxon>
    </lineage>
</organism>
<dbReference type="Pfam" id="PF01872">
    <property type="entry name" value="RibD_C"/>
    <property type="match status" value="1"/>
</dbReference>